<comment type="caution">
    <text evidence="2">The sequence shown here is derived from an EMBL/GenBank/DDBJ whole genome shotgun (WGS) entry which is preliminary data.</text>
</comment>
<keyword evidence="3" id="KW-1185">Reference proteome</keyword>
<protein>
    <submittedName>
        <fullName evidence="2">Uncharacterized protein</fullName>
    </submittedName>
</protein>
<accession>A0A9J6H7P5</accession>
<feature type="region of interest" description="Disordered" evidence="1">
    <location>
        <begin position="78"/>
        <end position="122"/>
    </location>
</feature>
<gene>
    <name evidence="2" type="ORF">HPB48_023979</name>
</gene>
<evidence type="ECO:0000313" key="2">
    <source>
        <dbReference type="EMBL" id="KAH9383153.1"/>
    </source>
</evidence>
<organism evidence="2 3">
    <name type="scientific">Haemaphysalis longicornis</name>
    <name type="common">Bush tick</name>
    <dbReference type="NCBI Taxonomy" id="44386"/>
    <lineage>
        <taxon>Eukaryota</taxon>
        <taxon>Metazoa</taxon>
        <taxon>Ecdysozoa</taxon>
        <taxon>Arthropoda</taxon>
        <taxon>Chelicerata</taxon>
        <taxon>Arachnida</taxon>
        <taxon>Acari</taxon>
        <taxon>Parasitiformes</taxon>
        <taxon>Ixodida</taxon>
        <taxon>Ixodoidea</taxon>
        <taxon>Ixodidae</taxon>
        <taxon>Haemaphysalinae</taxon>
        <taxon>Haemaphysalis</taxon>
    </lineage>
</organism>
<dbReference type="AlphaFoldDB" id="A0A9J6H7P5"/>
<evidence type="ECO:0000313" key="3">
    <source>
        <dbReference type="Proteomes" id="UP000821853"/>
    </source>
</evidence>
<reference evidence="2 3" key="1">
    <citation type="journal article" date="2020" name="Cell">
        <title>Large-Scale Comparative Analyses of Tick Genomes Elucidate Their Genetic Diversity and Vector Capacities.</title>
        <authorList>
            <consortium name="Tick Genome and Microbiome Consortium (TIGMIC)"/>
            <person name="Jia N."/>
            <person name="Wang J."/>
            <person name="Shi W."/>
            <person name="Du L."/>
            <person name="Sun Y."/>
            <person name="Zhan W."/>
            <person name="Jiang J.F."/>
            <person name="Wang Q."/>
            <person name="Zhang B."/>
            <person name="Ji P."/>
            <person name="Bell-Sakyi L."/>
            <person name="Cui X.M."/>
            <person name="Yuan T.T."/>
            <person name="Jiang B.G."/>
            <person name="Yang W.F."/>
            <person name="Lam T.T."/>
            <person name="Chang Q.C."/>
            <person name="Ding S.J."/>
            <person name="Wang X.J."/>
            <person name="Zhu J.G."/>
            <person name="Ruan X.D."/>
            <person name="Zhao L."/>
            <person name="Wei J.T."/>
            <person name="Ye R.Z."/>
            <person name="Que T.C."/>
            <person name="Du C.H."/>
            <person name="Zhou Y.H."/>
            <person name="Cheng J.X."/>
            <person name="Dai P.F."/>
            <person name="Guo W.B."/>
            <person name="Han X.H."/>
            <person name="Huang E.J."/>
            <person name="Li L.F."/>
            <person name="Wei W."/>
            <person name="Gao Y.C."/>
            <person name="Liu J.Z."/>
            <person name="Shao H.Z."/>
            <person name="Wang X."/>
            <person name="Wang C.C."/>
            <person name="Yang T.C."/>
            <person name="Huo Q.B."/>
            <person name="Li W."/>
            <person name="Chen H.Y."/>
            <person name="Chen S.E."/>
            <person name="Zhou L.G."/>
            <person name="Ni X.B."/>
            <person name="Tian J.H."/>
            <person name="Sheng Y."/>
            <person name="Liu T."/>
            <person name="Pan Y.S."/>
            <person name="Xia L.Y."/>
            <person name="Li J."/>
            <person name="Zhao F."/>
            <person name="Cao W.C."/>
        </authorList>
    </citation>
    <scope>NUCLEOTIDE SEQUENCE [LARGE SCALE GENOMIC DNA]</scope>
    <source>
        <strain evidence="2">HaeL-2018</strain>
    </source>
</reference>
<dbReference type="VEuPathDB" id="VectorBase:HLOH_049715"/>
<proteinExistence type="predicted"/>
<evidence type="ECO:0000256" key="1">
    <source>
        <dbReference type="SAM" id="MobiDB-lite"/>
    </source>
</evidence>
<name>A0A9J6H7P5_HAELO</name>
<sequence>MKNIRKPLVKRRLPISRFGRHPSVRESRHHRRRWRASRGRSETPPACRHGNAARLFCCCFALFARSSLRQTFSLSGEKAPGVHYRLPPKRPAVPRAHSERPPLARGWTALPLCPPERTRPRG</sequence>
<dbReference type="Proteomes" id="UP000821853">
    <property type="component" value="Unassembled WGS sequence"/>
</dbReference>
<dbReference type="EMBL" id="JABSTR010000988">
    <property type="protein sequence ID" value="KAH9383153.1"/>
    <property type="molecule type" value="Genomic_DNA"/>
</dbReference>
<feature type="compositionally biased region" description="Basic residues" evidence="1">
    <location>
        <begin position="17"/>
        <end position="38"/>
    </location>
</feature>
<feature type="region of interest" description="Disordered" evidence="1">
    <location>
        <begin position="17"/>
        <end position="48"/>
    </location>
</feature>